<evidence type="ECO:0000259" key="3">
    <source>
        <dbReference type="Pfam" id="PF13505"/>
    </source>
</evidence>
<name>A0A4S4NKV0_9RHOB</name>
<accession>A0A4S4NKV0</accession>
<evidence type="ECO:0000313" key="5">
    <source>
        <dbReference type="Proteomes" id="UP000306602"/>
    </source>
</evidence>
<dbReference type="Gene3D" id="2.40.160.20">
    <property type="match status" value="1"/>
</dbReference>
<dbReference type="RefSeq" id="WP_136461820.1">
    <property type="nucleotide sequence ID" value="NZ_SRKY01000001.1"/>
</dbReference>
<dbReference type="OrthoDB" id="268975at2"/>
<dbReference type="Proteomes" id="UP000306602">
    <property type="component" value="Unassembled WGS sequence"/>
</dbReference>
<dbReference type="SUPFAM" id="SSF56925">
    <property type="entry name" value="OMPA-like"/>
    <property type="match status" value="1"/>
</dbReference>
<feature type="signal peptide" evidence="2">
    <location>
        <begin position="1"/>
        <end position="19"/>
    </location>
</feature>
<dbReference type="Pfam" id="PF13505">
    <property type="entry name" value="OMP_b-brl"/>
    <property type="match status" value="1"/>
</dbReference>
<dbReference type="InterPro" id="IPR011250">
    <property type="entry name" value="OMP/PagP_B-barrel"/>
</dbReference>
<evidence type="ECO:0000256" key="1">
    <source>
        <dbReference type="ARBA" id="ARBA00022729"/>
    </source>
</evidence>
<reference evidence="4 5" key="1">
    <citation type="submission" date="2019-04" db="EMBL/GenBank/DDBJ databases">
        <title>Shimia ponticola sp. nov., isolated from seawater.</title>
        <authorList>
            <person name="Kim Y.-O."/>
            <person name="Yoon J.-H."/>
        </authorList>
    </citation>
    <scope>NUCLEOTIDE SEQUENCE [LARGE SCALE GENOMIC DNA]</scope>
    <source>
        <strain evidence="4 5">MYP11</strain>
    </source>
</reference>
<organism evidence="4 5">
    <name type="scientific">Aliishimia ponticola</name>
    <dbReference type="NCBI Taxonomy" id="2499833"/>
    <lineage>
        <taxon>Bacteria</taxon>
        <taxon>Pseudomonadati</taxon>
        <taxon>Pseudomonadota</taxon>
        <taxon>Alphaproteobacteria</taxon>
        <taxon>Rhodobacterales</taxon>
        <taxon>Paracoccaceae</taxon>
        <taxon>Aliishimia</taxon>
    </lineage>
</organism>
<feature type="domain" description="Outer membrane protein beta-barrel" evidence="3">
    <location>
        <begin position="6"/>
        <end position="191"/>
    </location>
</feature>
<protein>
    <submittedName>
        <fullName evidence="4">Porin family protein</fullName>
    </submittedName>
</protein>
<gene>
    <name evidence="4" type="ORF">E4Z66_04910</name>
</gene>
<dbReference type="InterPro" id="IPR027385">
    <property type="entry name" value="Beta-barrel_OMP"/>
</dbReference>
<evidence type="ECO:0000256" key="2">
    <source>
        <dbReference type="SAM" id="SignalP"/>
    </source>
</evidence>
<evidence type="ECO:0000313" key="4">
    <source>
        <dbReference type="EMBL" id="THH38901.1"/>
    </source>
</evidence>
<sequence>MKPLVILAAALGIAAPAFAGSSDSAPADAPVVAPAPAVTYGGEWTGGYAGLSIGGIDIDATGAPDGEHSSYGLHLGYDYDFGQFVLGGEIEYETTNIGLGAVADVDSVARLKLRGGYDLGRTLLYATAGMAEIDTSIGSETGSFAGVGVSYQLNDRFYLGGEVLGHRFDDINGSGVDADATSLSIRGGLRF</sequence>
<comment type="caution">
    <text evidence="4">The sequence shown here is derived from an EMBL/GenBank/DDBJ whole genome shotgun (WGS) entry which is preliminary data.</text>
</comment>
<proteinExistence type="predicted"/>
<keyword evidence="1 2" id="KW-0732">Signal</keyword>
<dbReference type="EMBL" id="SRKY01000001">
    <property type="protein sequence ID" value="THH38901.1"/>
    <property type="molecule type" value="Genomic_DNA"/>
</dbReference>
<feature type="chain" id="PRO_5020497980" evidence="2">
    <location>
        <begin position="20"/>
        <end position="191"/>
    </location>
</feature>
<dbReference type="AlphaFoldDB" id="A0A4S4NKV0"/>
<keyword evidence="5" id="KW-1185">Reference proteome</keyword>